<dbReference type="AlphaFoldDB" id="A0A0B0PCU2"/>
<reference evidence="2" key="1">
    <citation type="submission" date="2014-09" db="EMBL/GenBank/DDBJ databases">
        <authorList>
            <person name="Mudge J."/>
            <person name="Ramaraj T."/>
            <person name="Lindquist I.E."/>
            <person name="Bharti A.K."/>
            <person name="Sundararajan A."/>
            <person name="Cameron C.T."/>
            <person name="Woodward J.E."/>
            <person name="May G.D."/>
            <person name="Brubaker C."/>
            <person name="Broadhvest J."/>
            <person name="Wilkins T.A."/>
        </authorList>
    </citation>
    <scope>NUCLEOTIDE SEQUENCE</scope>
    <source>
        <strain evidence="2">cv. AKA8401</strain>
    </source>
</reference>
<organism evidence="1 2">
    <name type="scientific">Gossypium arboreum</name>
    <name type="common">Tree cotton</name>
    <name type="synonym">Gossypium nanking</name>
    <dbReference type="NCBI Taxonomy" id="29729"/>
    <lineage>
        <taxon>Eukaryota</taxon>
        <taxon>Viridiplantae</taxon>
        <taxon>Streptophyta</taxon>
        <taxon>Embryophyta</taxon>
        <taxon>Tracheophyta</taxon>
        <taxon>Spermatophyta</taxon>
        <taxon>Magnoliopsida</taxon>
        <taxon>eudicotyledons</taxon>
        <taxon>Gunneridae</taxon>
        <taxon>Pentapetalae</taxon>
        <taxon>rosids</taxon>
        <taxon>malvids</taxon>
        <taxon>Malvales</taxon>
        <taxon>Malvaceae</taxon>
        <taxon>Malvoideae</taxon>
        <taxon>Gossypium</taxon>
    </lineage>
</organism>
<gene>
    <name evidence="1" type="ORF">F383_02481</name>
</gene>
<dbReference type="Proteomes" id="UP000032142">
    <property type="component" value="Unassembled WGS sequence"/>
</dbReference>
<sequence length="66" mass="7511">MPLSQTGPYTKSDTMLMSQTWSYTKQVQCQRPKRGLTCNSISMPLSQTGSYTKSDTMLMSQTWSYT</sequence>
<protein>
    <submittedName>
        <fullName evidence="1">Uncharacterized protein</fullName>
    </submittedName>
</protein>
<proteinExistence type="predicted"/>
<dbReference type="EMBL" id="KN422635">
    <property type="protein sequence ID" value="KHG22717.1"/>
    <property type="molecule type" value="Genomic_DNA"/>
</dbReference>
<evidence type="ECO:0000313" key="2">
    <source>
        <dbReference type="Proteomes" id="UP000032142"/>
    </source>
</evidence>
<accession>A0A0B0PCU2</accession>
<keyword evidence="2" id="KW-1185">Reference proteome</keyword>
<name>A0A0B0PCU2_GOSAR</name>
<evidence type="ECO:0000313" key="1">
    <source>
        <dbReference type="EMBL" id="KHG22717.1"/>
    </source>
</evidence>